<evidence type="ECO:0000256" key="2">
    <source>
        <dbReference type="PROSITE-ProRule" id="PRU00169"/>
    </source>
</evidence>
<dbReference type="GO" id="GO:0000160">
    <property type="term" value="P:phosphorelay signal transduction system"/>
    <property type="evidence" value="ECO:0007669"/>
    <property type="project" value="InterPro"/>
</dbReference>
<comment type="caution">
    <text evidence="4">The sequence shown here is derived from an EMBL/GenBank/DDBJ whole genome shotgun (WGS) entry which is preliminary data.</text>
</comment>
<gene>
    <name evidence="4" type="ORF">MNODULE_12070</name>
</gene>
<dbReference type="InterPro" id="IPR001789">
    <property type="entry name" value="Sig_transdc_resp-reg_receiver"/>
</dbReference>
<dbReference type="PANTHER" id="PTHR44591">
    <property type="entry name" value="STRESS RESPONSE REGULATOR PROTEIN 1"/>
    <property type="match status" value="1"/>
</dbReference>
<dbReference type="EMBL" id="VTOW01000002">
    <property type="protein sequence ID" value="NKE71476.1"/>
    <property type="molecule type" value="Genomic_DNA"/>
</dbReference>
<dbReference type="Proteomes" id="UP000534783">
    <property type="component" value="Unassembled WGS sequence"/>
</dbReference>
<evidence type="ECO:0000256" key="1">
    <source>
        <dbReference type="ARBA" id="ARBA00022553"/>
    </source>
</evidence>
<protein>
    <submittedName>
        <fullName evidence="4">Response regulator</fullName>
    </submittedName>
</protein>
<name>A0A7X6DQF5_9BACT</name>
<dbReference type="InterPro" id="IPR050595">
    <property type="entry name" value="Bact_response_regulator"/>
</dbReference>
<feature type="modified residue" description="4-aspartylphosphate" evidence="2">
    <location>
        <position position="59"/>
    </location>
</feature>
<keyword evidence="1 2" id="KW-0597">Phosphoprotein</keyword>
<keyword evidence="5" id="KW-1185">Reference proteome</keyword>
<dbReference type="SUPFAM" id="SSF52172">
    <property type="entry name" value="CheY-like"/>
    <property type="match status" value="1"/>
</dbReference>
<dbReference type="Pfam" id="PF00072">
    <property type="entry name" value="Response_reg"/>
    <property type="match status" value="1"/>
</dbReference>
<dbReference type="InterPro" id="IPR011006">
    <property type="entry name" value="CheY-like_superfamily"/>
</dbReference>
<organism evidence="4 5">
    <name type="scientific">Candidatus Manganitrophus noduliformans</name>
    <dbReference type="NCBI Taxonomy" id="2606439"/>
    <lineage>
        <taxon>Bacteria</taxon>
        <taxon>Pseudomonadati</taxon>
        <taxon>Nitrospirota</taxon>
        <taxon>Nitrospiria</taxon>
        <taxon>Candidatus Troglogloeales</taxon>
        <taxon>Candidatus Manganitrophaceae</taxon>
        <taxon>Candidatus Manganitrophus</taxon>
    </lineage>
</organism>
<evidence type="ECO:0000259" key="3">
    <source>
        <dbReference type="PROSITE" id="PS50110"/>
    </source>
</evidence>
<dbReference type="SMART" id="SM00448">
    <property type="entry name" value="REC"/>
    <property type="match status" value="1"/>
</dbReference>
<dbReference type="Gene3D" id="3.40.50.2300">
    <property type="match status" value="1"/>
</dbReference>
<evidence type="ECO:0000313" key="4">
    <source>
        <dbReference type="EMBL" id="NKE71476.1"/>
    </source>
</evidence>
<feature type="domain" description="Response regulatory" evidence="3">
    <location>
        <begin position="10"/>
        <end position="126"/>
    </location>
</feature>
<evidence type="ECO:0000313" key="5">
    <source>
        <dbReference type="Proteomes" id="UP000534783"/>
    </source>
</evidence>
<dbReference type="PANTHER" id="PTHR44591:SF3">
    <property type="entry name" value="RESPONSE REGULATORY DOMAIN-CONTAINING PROTEIN"/>
    <property type="match status" value="1"/>
</dbReference>
<sequence>MPSKGIMAKRILIIDDEQLLLDLLTHLLSKIGYEADQALDSREAAGKLKDRKYDAVFLDMKMPLMDGKALYSQIQERFPDMAKRVVFITGDVANPETISFLEETGNLFIEKPFTIKEVKNLLDGFFMNPNASSPPSDIPR</sequence>
<dbReference type="AlphaFoldDB" id="A0A7X6DQF5"/>
<accession>A0A7X6DQF5</accession>
<reference evidence="4 5" key="1">
    <citation type="journal article" date="2020" name="Nature">
        <title>Bacterial chemolithoautotrophy via manganese oxidation.</title>
        <authorList>
            <person name="Yu H."/>
            <person name="Leadbetter J.R."/>
        </authorList>
    </citation>
    <scope>NUCLEOTIDE SEQUENCE [LARGE SCALE GENOMIC DNA]</scope>
    <source>
        <strain evidence="4 5">Mn-1</strain>
    </source>
</reference>
<proteinExistence type="predicted"/>
<dbReference type="PROSITE" id="PS50110">
    <property type="entry name" value="RESPONSE_REGULATORY"/>
    <property type="match status" value="1"/>
</dbReference>